<evidence type="ECO:0000256" key="2">
    <source>
        <dbReference type="ARBA" id="ARBA00022679"/>
    </source>
</evidence>
<dbReference type="OrthoDB" id="5376140at2759"/>
<evidence type="ECO:0000256" key="6">
    <source>
        <dbReference type="RuleBase" id="RU000417"/>
    </source>
</evidence>
<proteinExistence type="inferred from homology"/>
<keyword evidence="3 4" id="KW-0949">S-adenosyl-L-methionine</keyword>
<organism evidence="7 8">
    <name type="scientific">Dendrothele bispora (strain CBS 962.96)</name>
    <dbReference type="NCBI Taxonomy" id="1314807"/>
    <lineage>
        <taxon>Eukaryota</taxon>
        <taxon>Fungi</taxon>
        <taxon>Dikarya</taxon>
        <taxon>Basidiomycota</taxon>
        <taxon>Agaricomycotina</taxon>
        <taxon>Agaricomycetes</taxon>
        <taxon>Agaricomycetidae</taxon>
        <taxon>Agaricales</taxon>
        <taxon>Agaricales incertae sedis</taxon>
        <taxon>Dendrothele</taxon>
    </lineage>
</organism>
<accession>A0A4S8KIS4</accession>
<dbReference type="PRINTS" id="PR00105">
    <property type="entry name" value="C5METTRFRASE"/>
</dbReference>
<dbReference type="PANTHER" id="PTHR10629">
    <property type="entry name" value="CYTOSINE-SPECIFIC METHYLTRANSFERASE"/>
    <property type="match status" value="1"/>
</dbReference>
<evidence type="ECO:0000256" key="4">
    <source>
        <dbReference type="PROSITE-ProRule" id="PRU01016"/>
    </source>
</evidence>
<dbReference type="Gene3D" id="3.40.50.150">
    <property type="entry name" value="Vaccinia Virus protein VP39"/>
    <property type="match status" value="1"/>
</dbReference>
<dbReference type="InterPro" id="IPR018117">
    <property type="entry name" value="C5_DNA_meth_AS"/>
</dbReference>
<reference evidence="7 8" key="1">
    <citation type="journal article" date="2019" name="Nat. Ecol. Evol.">
        <title>Megaphylogeny resolves global patterns of mushroom evolution.</title>
        <authorList>
            <person name="Varga T."/>
            <person name="Krizsan K."/>
            <person name="Foldi C."/>
            <person name="Dima B."/>
            <person name="Sanchez-Garcia M."/>
            <person name="Sanchez-Ramirez S."/>
            <person name="Szollosi G.J."/>
            <person name="Szarkandi J.G."/>
            <person name="Papp V."/>
            <person name="Albert L."/>
            <person name="Andreopoulos W."/>
            <person name="Angelini C."/>
            <person name="Antonin V."/>
            <person name="Barry K.W."/>
            <person name="Bougher N.L."/>
            <person name="Buchanan P."/>
            <person name="Buyck B."/>
            <person name="Bense V."/>
            <person name="Catcheside P."/>
            <person name="Chovatia M."/>
            <person name="Cooper J."/>
            <person name="Damon W."/>
            <person name="Desjardin D."/>
            <person name="Finy P."/>
            <person name="Geml J."/>
            <person name="Haridas S."/>
            <person name="Hughes K."/>
            <person name="Justo A."/>
            <person name="Karasinski D."/>
            <person name="Kautmanova I."/>
            <person name="Kiss B."/>
            <person name="Kocsube S."/>
            <person name="Kotiranta H."/>
            <person name="LaButti K.M."/>
            <person name="Lechner B.E."/>
            <person name="Liimatainen K."/>
            <person name="Lipzen A."/>
            <person name="Lukacs Z."/>
            <person name="Mihaltcheva S."/>
            <person name="Morgado L.N."/>
            <person name="Niskanen T."/>
            <person name="Noordeloos M.E."/>
            <person name="Ohm R.A."/>
            <person name="Ortiz-Santana B."/>
            <person name="Ovrebo C."/>
            <person name="Racz N."/>
            <person name="Riley R."/>
            <person name="Savchenko A."/>
            <person name="Shiryaev A."/>
            <person name="Soop K."/>
            <person name="Spirin V."/>
            <person name="Szebenyi C."/>
            <person name="Tomsovsky M."/>
            <person name="Tulloss R.E."/>
            <person name="Uehling J."/>
            <person name="Grigoriev I.V."/>
            <person name="Vagvolgyi C."/>
            <person name="Papp T."/>
            <person name="Martin F.M."/>
            <person name="Miettinen O."/>
            <person name="Hibbett D.S."/>
            <person name="Nagy L.G."/>
        </authorList>
    </citation>
    <scope>NUCLEOTIDE SEQUENCE [LARGE SCALE GENOMIC DNA]</scope>
    <source>
        <strain evidence="7 8">CBS 962.96</strain>
    </source>
</reference>
<keyword evidence="2 4" id="KW-0808">Transferase</keyword>
<feature type="non-terminal residue" evidence="7">
    <location>
        <position position="377"/>
    </location>
</feature>
<sequence length="377" mass="42217">LSEYERSIYQRQEALAKHGPLRGLELFSGAGGLGTGFDMSRYVETKWAVEFDGAAAKSYQNNHPNTTVYCQDSNALLQHAILTSEGQKPAPLLSNYKDPKAPKCDSMPRRDEVDIIYGGPPCQAFSRANHSPQVNDLRSTLSTNMLSYLEFYGPDYFLLENVVGLLQYSCKATQSSRKTKGGKATQSGRKTKEGIEMGMVKLIVRTLIALGYQARFKILQAGQYGCPQYRERIIFWGAKRGLRLPDFPIPTHAFKAQSWKLPIDWTGKQVLQPASRCPDPDPKKRHTFAPLKPVSVNDAIGDLPPFDWVNPHRIIPARQNEGKSSVKSILQCDAVLGDPKQDMPGYPQATSYFQEPCNAYQRWSRTNFTTGQMTTEV</sequence>
<gene>
    <name evidence="7" type="ORF">K435DRAFT_283318</name>
</gene>
<feature type="active site" evidence="4">
    <location>
        <position position="122"/>
    </location>
</feature>
<dbReference type="Pfam" id="PF00145">
    <property type="entry name" value="DNA_methylase"/>
    <property type="match status" value="2"/>
</dbReference>
<dbReference type="InterPro" id="IPR050390">
    <property type="entry name" value="C5-Methyltransferase"/>
</dbReference>
<keyword evidence="8" id="KW-1185">Reference proteome</keyword>
<comment type="similarity">
    <text evidence="4 5">Belongs to the class I-like SAM-binding methyltransferase superfamily. C5-methyltransferase family.</text>
</comment>
<dbReference type="InterPro" id="IPR001525">
    <property type="entry name" value="C5_MeTfrase"/>
</dbReference>
<evidence type="ECO:0000256" key="5">
    <source>
        <dbReference type="RuleBase" id="RU000416"/>
    </source>
</evidence>
<dbReference type="EC" id="2.1.1.37" evidence="6"/>
<comment type="catalytic activity">
    <reaction evidence="6">
        <text>a 2'-deoxycytidine in DNA + S-adenosyl-L-methionine = a 5-methyl-2'-deoxycytidine in DNA + S-adenosyl-L-homocysteine + H(+)</text>
        <dbReference type="Rhea" id="RHEA:13681"/>
        <dbReference type="Rhea" id="RHEA-COMP:11369"/>
        <dbReference type="Rhea" id="RHEA-COMP:11370"/>
        <dbReference type="ChEBI" id="CHEBI:15378"/>
        <dbReference type="ChEBI" id="CHEBI:57856"/>
        <dbReference type="ChEBI" id="CHEBI:59789"/>
        <dbReference type="ChEBI" id="CHEBI:85452"/>
        <dbReference type="ChEBI" id="CHEBI:85454"/>
        <dbReference type="EC" id="2.1.1.37"/>
    </reaction>
</comment>
<evidence type="ECO:0000256" key="3">
    <source>
        <dbReference type="ARBA" id="ARBA00022691"/>
    </source>
</evidence>
<dbReference type="SUPFAM" id="SSF53335">
    <property type="entry name" value="S-adenosyl-L-methionine-dependent methyltransferases"/>
    <property type="match status" value="1"/>
</dbReference>
<dbReference type="GO" id="GO:0005634">
    <property type="term" value="C:nucleus"/>
    <property type="evidence" value="ECO:0007669"/>
    <property type="project" value="TreeGrafter"/>
</dbReference>
<dbReference type="NCBIfam" id="TIGR00675">
    <property type="entry name" value="dcm"/>
    <property type="match status" value="1"/>
</dbReference>
<dbReference type="GO" id="GO:0032259">
    <property type="term" value="P:methylation"/>
    <property type="evidence" value="ECO:0007669"/>
    <property type="project" value="UniProtKB-KW"/>
</dbReference>
<dbReference type="GO" id="GO:0003677">
    <property type="term" value="F:DNA binding"/>
    <property type="evidence" value="ECO:0007669"/>
    <property type="project" value="TreeGrafter"/>
</dbReference>
<dbReference type="GO" id="GO:0044027">
    <property type="term" value="P:negative regulation of gene expression via chromosomal CpG island methylation"/>
    <property type="evidence" value="ECO:0007669"/>
    <property type="project" value="TreeGrafter"/>
</dbReference>
<dbReference type="AlphaFoldDB" id="A0A4S8KIS4"/>
<protein>
    <recommendedName>
        <fullName evidence="6">Cytosine-specific methyltransferase</fullName>
        <ecNumber evidence="6">2.1.1.37</ecNumber>
    </recommendedName>
</protein>
<dbReference type="PROSITE" id="PS00094">
    <property type="entry name" value="C5_MTASE_1"/>
    <property type="match status" value="1"/>
</dbReference>
<dbReference type="PROSITE" id="PS51679">
    <property type="entry name" value="SAM_MT_C5"/>
    <property type="match status" value="1"/>
</dbReference>
<evidence type="ECO:0000313" key="7">
    <source>
        <dbReference type="EMBL" id="THU75354.1"/>
    </source>
</evidence>
<dbReference type="InterPro" id="IPR029063">
    <property type="entry name" value="SAM-dependent_MTases_sf"/>
</dbReference>
<dbReference type="Proteomes" id="UP000297245">
    <property type="component" value="Unassembled WGS sequence"/>
</dbReference>
<name>A0A4S8KIS4_DENBC</name>
<evidence type="ECO:0000256" key="1">
    <source>
        <dbReference type="ARBA" id="ARBA00022603"/>
    </source>
</evidence>
<dbReference type="PANTHER" id="PTHR10629:SF52">
    <property type="entry name" value="DNA (CYTOSINE-5)-METHYLTRANSFERASE 1"/>
    <property type="match status" value="1"/>
</dbReference>
<feature type="non-terminal residue" evidence="7">
    <location>
        <position position="1"/>
    </location>
</feature>
<dbReference type="GO" id="GO:0003886">
    <property type="term" value="F:DNA (cytosine-5-)-methyltransferase activity"/>
    <property type="evidence" value="ECO:0007669"/>
    <property type="project" value="UniProtKB-EC"/>
</dbReference>
<keyword evidence="1 4" id="KW-0489">Methyltransferase</keyword>
<evidence type="ECO:0000313" key="8">
    <source>
        <dbReference type="Proteomes" id="UP000297245"/>
    </source>
</evidence>
<dbReference type="EMBL" id="ML182293">
    <property type="protein sequence ID" value="THU75354.1"/>
    <property type="molecule type" value="Genomic_DNA"/>
</dbReference>